<evidence type="ECO:0000259" key="15">
    <source>
        <dbReference type="PROSITE" id="PS51278"/>
    </source>
</evidence>
<comment type="cofactor">
    <cofactor evidence="2">
        <name>[3Fe-4S] cluster</name>
        <dbReference type="ChEBI" id="CHEBI:21137"/>
    </cofactor>
</comment>
<dbReference type="SUPFAM" id="SSF56235">
    <property type="entry name" value="N-terminal nucleophile aminohydrolases (Ntn hydrolases)"/>
    <property type="match status" value="1"/>
</dbReference>
<evidence type="ECO:0000256" key="4">
    <source>
        <dbReference type="ARBA" id="ARBA00022605"/>
    </source>
</evidence>
<keyword evidence="6" id="KW-0288">FMN</keyword>
<dbReference type="RefSeq" id="WP_377945290.1">
    <property type="nucleotide sequence ID" value="NZ_JBHUCX010000092.1"/>
</dbReference>
<dbReference type="Gene3D" id="2.160.20.60">
    <property type="entry name" value="Glutamate synthase, alpha subunit, C-terminal domain"/>
    <property type="match status" value="1"/>
</dbReference>
<dbReference type="PROSITE" id="PS51278">
    <property type="entry name" value="GATASE_TYPE_2"/>
    <property type="match status" value="1"/>
</dbReference>
<protein>
    <submittedName>
        <fullName evidence="16">Glutamate synthase-related protein</fullName>
    </submittedName>
</protein>
<dbReference type="Gene3D" id="3.60.20.10">
    <property type="entry name" value="Glutamine Phosphoribosylpyrophosphate, subunit 1, domain 1"/>
    <property type="match status" value="1"/>
</dbReference>
<dbReference type="SUPFAM" id="SSF51395">
    <property type="entry name" value="FMN-linked oxidoreductases"/>
    <property type="match status" value="1"/>
</dbReference>
<keyword evidence="12" id="KW-0314">Glutamate biosynthesis</keyword>
<accession>A0ABW4JQG3</accession>
<dbReference type="InterPro" id="IPR013785">
    <property type="entry name" value="Aldolase_TIM"/>
</dbReference>
<dbReference type="Proteomes" id="UP001597079">
    <property type="component" value="Unassembled WGS sequence"/>
</dbReference>
<comment type="caution">
    <text evidence="16">The sequence shown here is derived from an EMBL/GenBank/DDBJ whole genome shotgun (WGS) entry which is preliminary data.</text>
</comment>
<evidence type="ECO:0000256" key="9">
    <source>
        <dbReference type="ARBA" id="ARBA00023002"/>
    </source>
</evidence>
<organism evidence="16 17">
    <name type="scientific">Alicyclobacillus fodiniaquatilis</name>
    <dbReference type="NCBI Taxonomy" id="1661150"/>
    <lineage>
        <taxon>Bacteria</taxon>
        <taxon>Bacillati</taxon>
        <taxon>Bacillota</taxon>
        <taxon>Bacilli</taxon>
        <taxon>Bacillales</taxon>
        <taxon>Alicyclobacillaceae</taxon>
        <taxon>Alicyclobacillus</taxon>
    </lineage>
</organism>
<evidence type="ECO:0000256" key="13">
    <source>
        <dbReference type="ARBA" id="ARBA00023291"/>
    </source>
</evidence>
<evidence type="ECO:0000256" key="10">
    <source>
        <dbReference type="ARBA" id="ARBA00023004"/>
    </source>
</evidence>
<keyword evidence="7" id="KW-0479">Metal-binding</keyword>
<gene>
    <name evidence="16" type="ORF">ACFSB2_22225</name>
</gene>
<dbReference type="Gene3D" id="3.20.20.70">
    <property type="entry name" value="Aldolase class I"/>
    <property type="match status" value="2"/>
</dbReference>
<dbReference type="PANTHER" id="PTHR11938:SF133">
    <property type="entry name" value="GLUTAMATE SYNTHASE (NADH)"/>
    <property type="match status" value="1"/>
</dbReference>
<evidence type="ECO:0000256" key="5">
    <source>
        <dbReference type="ARBA" id="ARBA00022630"/>
    </source>
</evidence>
<dbReference type="InterPro" id="IPR050711">
    <property type="entry name" value="ET-N_metabolism_enzyme"/>
</dbReference>
<proteinExistence type="inferred from homology"/>
<evidence type="ECO:0000256" key="6">
    <source>
        <dbReference type="ARBA" id="ARBA00022643"/>
    </source>
</evidence>
<keyword evidence="10" id="KW-0408">Iron</keyword>
<dbReference type="Pfam" id="PF00310">
    <property type="entry name" value="GATase_2"/>
    <property type="match status" value="1"/>
</dbReference>
<dbReference type="InterPro" id="IPR017932">
    <property type="entry name" value="GATase_2_dom"/>
</dbReference>
<name>A0ABW4JQG3_9BACL</name>
<reference evidence="17" key="1">
    <citation type="journal article" date="2019" name="Int. J. Syst. Evol. Microbiol.">
        <title>The Global Catalogue of Microorganisms (GCM) 10K type strain sequencing project: providing services to taxonomists for standard genome sequencing and annotation.</title>
        <authorList>
            <consortium name="The Broad Institute Genomics Platform"/>
            <consortium name="The Broad Institute Genome Sequencing Center for Infectious Disease"/>
            <person name="Wu L."/>
            <person name="Ma J."/>
        </authorList>
    </citation>
    <scope>NUCLEOTIDE SEQUENCE [LARGE SCALE GENOMIC DNA]</scope>
    <source>
        <strain evidence="17">CGMCC 1.12286</strain>
    </source>
</reference>
<evidence type="ECO:0000256" key="11">
    <source>
        <dbReference type="ARBA" id="ARBA00023014"/>
    </source>
</evidence>
<dbReference type="PANTHER" id="PTHR11938">
    <property type="entry name" value="FAD NADPH DEHYDROGENASE/OXIDOREDUCTASE"/>
    <property type="match status" value="1"/>
</dbReference>
<dbReference type="InterPro" id="IPR029055">
    <property type="entry name" value="Ntn_hydrolases_N"/>
</dbReference>
<dbReference type="SUPFAM" id="SSF69336">
    <property type="entry name" value="Alpha subunit of glutamate synthase, C-terminal domain"/>
    <property type="match status" value="1"/>
</dbReference>
<keyword evidence="9" id="KW-0560">Oxidoreductase</keyword>
<evidence type="ECO:0000256" key="2">
    <source>
        <dbReference type="ARBA" id="ARBA00001927"/>
    </source>
</evidence>
<evidence type="ECO:0000256" key="14">
    <source>
        <dbReference type="ARBA" id="ARBA00029440"/>
    </source>
</evidence>
<evidence type="ECO:0000313" key="17">
    <source>
        <dbReference type="Proteomes" id="UP001597079"/>
    </source>
</evidence>
<keyword evidence="13" id="KW-0003">3Fe-4S</keyword>
<evidence type="ECO:0000256" key="8">
    <source>
        <dbReference type="ARBA" id="ARBA00022962"/>
    </source>
</evidence>
<dbReference type="Pfam" id="PF01493">
    <property type="entry name" value="GXGXG"/>
    <property type="match status" value="1"/>
</dbReference>
<dbReference type="InterPro" id="IPR036485">
    <property type="entry name" value="Glu_synth_asu_C_sf"/>
</dbReference>
<dbReference type="EMBL" id="JBHUCX010000092">
    <property type="protein sequence ID" value="MFD1677393.1"/>
    <property type="molecule type" value="Genomic_DNA"/>
</dbReference>
<evidence type="ECO:0000256" key="1">
    <source>
        <dbReference type="ARBA" id="ARBA00001917"/>
    </source>
</evidence>
<comment type="pathway">
    <text evidence="14">Amino-acid biosynthesis.</text>
</comment>
<dbReference type="Pfam" id="PF04898">
    <property type="entry name" value="Glu_syn_central"/>
    <property type="match status" value="1"/>
</dbReference>
<evidence type="ECO:0000256" key="7">
    <source>
        <dbReference type="ARBA" id="ARBA00022723"/>
    </source>
</evidence>
<evidence type="ECO:0000313" key="16">
    <source>
        <dbReference type="EMBL" id="MFD1677393.1"/>
    </source>
</evidence>
<keyword evidence="11" id="KW-0411">Iron-sulfur</keyword>
<keyword evidence="17" id="KW-1185">Reference proteome</keyword>
<sequence length="1509" mass="164015">MDLHALSADIHREHDACGIFAQINKSGQPSNDTVHHGLEALKAMRHRAGYVAGEGDGCGLLLDVPRKLWQLRLEAAGVSEDVAFAEDFFVGHFFVGNNVPENAVNLIVEQLQSQDLEVLLVKTDGLNRTALGPMATAVSPLFCQVAGRAHTVDDARMSAAFTAIDQISDVHVVSLSHHSVVYKVIGNDDTLYRCYEDLQHPQFASTFVLAHTRYSTNTTTSFPRVQPFSSLGHNGEINTILRFFTEASMVGVPVRPDFSDSQMVDRALLSFVSDRSWSLFETAELLFPPIVHEIKQMSTELSDLYMYYRSLWGPFAQGPAGVMMRHGNSAVFGTDALGLRPMWLVETVDAFCFSSEQGIVPQTTWAQEPKPLSPGEKVGVQWTADAGARLYPYSELQQEVLRAAKARFNFRDEHRHLHFAVPYSQKSEVLHPERDEKPLAIRALAFGFRDDDQKLIEQEIQTGGEPIKSLGFDSPIAALSDEVTLLSDYLHETVAVVTNPAIDREREIEHFSTRAVLGRRPSFDGLYHDAPRVEVNAPILLEELPKSYGVELQDIQNLAHRCGTMCYEDVLALLHNSPHGTVEILIHREPEEGILAALQRFQREALEAVQAGANVIVLDDRLQFKRGQHVDPFLVAAAIHKALLRPASKGKGEFLRRRTSLILRSGGLRNLHDIMVALGLGADAVVPYLMWETAASKGDLQSIENLYKALSKGIEKVISTLGIHEVRGYERLFGAIGLSDEVSQYLAIPSFCGSESAGLTFARMEEQSELQYQWYGAEDRKSVRPNKLFQLYPRIWKAAGSVAQGALSYDEYVSKLSQFETDNPLSLRHVLGIAGGDADADADATVDTSVDGHDFPFVISSMSFGSQNEVAYRAYAEAAYRLNIVGLNGEGGEIKDLLSKYPRNRGRQIASGRFGVNADLCNGAYVLEIKIGQGAKPGEGGHLPGSKVTVQVANARNATQGVDLISPSNNHDIYSIEDLAQVVYELKEINPYAKVSVKVPVVPNIGTIAVGIAKAGADVVALSGFDGGTGAARSHAIRHVGLPMEIGVKLAHQALCEAGLRDVVEIWADGGMKSGFDVMKSILLGANRAGFGTMAMVAIGCTSCRACHKDTCHVGIATQMHDMEEAKEKGLKSFTPREFEESVEQLVTFFGAVGKHIAKLTQQLGAERTQDLVGRSDLLVSLADQSRVDTDWLCAVNETFIGRGTQVRARSFDEAYGDVMQEVSSYPVATGTDGVVVHDGVTTSAVSTKIQAVPRALGIRQSGESVRSARNNEVRHIVHDGVAGAGFAAYHTVGMSSVAHGGAQDGVGKAAFGGKIVVLKGRCSDGVWRGGSVGKGLGYGAGHGLFIIQGDADARAGIRLSGADIIIGGEVTRPVNDSLASIGSRANIKGFAFEYMTAGRALIMGDPGPWICSGMTGGRVYLRYQPELGLDEAALRRRIAKGAKVSLRFLDQAGEKDVVELMSTYQRELRKHGQQEAGKKLQSLIEHPSMHFMMIEPAHEITDQDIATE</sequence>
<keyword evidence="5" id="KW-0285">Flavoprotein</keyword>
<comment type="cofactor">
    <cofactor evidence="1">
        <name>FMN</name>
        <dbReference type="ChEBI" id="CHEBI:58210"/>
    </cofactor>
</comment>
<evidence type="ECO:0000256" key="12">
    <source>
        <dbReference type="ARBA" id="ARBA00023164"/>
    </source>
</evidence>
<dbReference type="CDD" id="cd00504">
    <property type="entry name" value="GXGXG"/>
    <property type="match status" value="1"/>
</dbReference>
<keyword evidence="8" id="KW-0315">Glutamine amidotransferase</keyword>
<evidence type="ECO:0000256" key="3">
    <source>
        <dbReference type="ARBA" id="ARBA00009716"/>
    </source>
</evidence>
<dbReference type="InterPro" id="IPR006982">
    <property type="entry name" value="Glu_synth_centr_N"/>
</dbReference>
<feature type="domain" description="Glutamine amidotransferase type-2" evidence="15">
    <location>
        <begin position="17"/>
        <end position="383"/>
    </location>
</feature>
<comment type="similarity">
    <text evidence="3">Belongs to the glutamate synthase family.</text>
</comment>
<dbReference type="InterPro" id="IPR002932">
    <property type="entry name" value="Glu_synthdom"/>
</dbReference>
<dbReference type="Pfam" id="PF01645">
    <property type="entry name" value="Glu_synthase"/>
    <property type="match status" value="1"/>
</dbReference>
<dbReference type="CDD" id="cd02808">
    <property type="entry name" value="GltS_FMN"/>
    <property type="match status" value="1"/>
</dbReference>
<dbReference type="InterPro" id="IPR002489">
    <property type="entry name" value="Glu_synth_asu_C"/>
</dbReference>
<keyword evidence="4" id="KW-0028">Amino-acid biosynthesis</keyword>